<dbReference type="AlphaFoldDB" id="A0A482WNH9"/>
<reference evidence="1 2" key="1">
    <citation type="journal article" date="2017" name="Gigascience">
        <title>Genome sequence of the small brown planthopper, Laodelphax striatellus.</title>
        <authorList>
            <person name="Zhu J."/>
            <person name="Jiang F."/>
            <person name="Wang X."/>
            <person name="Yang P."/>
            <person name="Bao Y."/>
            <person name="Zhao W."/>
            <person name="Wang W."/>
            <person name="Lu H."/>
            <person name="Wang Q."/>
            <person name="Cui N."/>
            <person name="Li J."/>
            <person name="Chen X."/>
            <person name="Luo L."/>
            <person name="Yu J."/>
            <person name="Kang L."/>
            <person name="Cui F."/>
        </authorList>
    </citation>
    <scope>NUCLEOTIDE SEQUENCE [LARGE SCALE GENOMIC DNA]</scope>
    <source>
        <strain evidence="1">Lst14</strain>
    </source>
</reference>
<evidence type="ECO:0000313" key="1">
    <source>
        <dbReference type="EMBL" id="RZF34731.1"/>
    </source>
</evidence>
<dbReference type="Proteomes" id="UP000291343">
    <property type="component" value="Unassembled WGS sequence"/>
</dbReference>
<gene>
    <name evidence="1" type="ORF">LSTR_LSTR016659</name>
</gene>
<accession>A0A482WNH9</accession>
<comment type="caution">
    <text evidence="1">The sequence shown here is derived from an EMBL/GenBank/DDBJ whole genome shotgun (WGS) entry which is preliminary data.</text>
</comment>
<dbReference type="InParanoid" id="A0A482WNH9"/>
<organism evidence="1 2">
    <name type="scientific">Laodelphax striatellus</name>
    <name type="common">Small brown planthopper</name>
    <name type="synonym">Delphax striatella</name>
    <dbReference type="NCBI Taxonomy" id="195883"/>
    <lineage>
        <taxon>Eukaryota</taxon>
        <taxon>Metazoa</taxon>
        <taxon>Ecdysozoa</taxon>
        <taxon>Arthropoda</taxon>
        <taxon>Hexapoda</taxon>
        <taxon>Insecta</taxon>
        <taxon>Pterygota</taxon>
        <taxon>Neoptera</taxon>
        <taxon>Paraneoptera</taxon>
        <taxon>Hemiptera</taxon>
        <taxon>Auchenorrhyncha</taxon>
        <taxon>Fulgoroidea</taxon>
        <taxon>Delphacidae</taxon>
        <taxon>Criomorphinae</taxon>
        <taxon>Laodelphax</taxon>
    </lineage>
</organism>
<dbReference type="EMBL" id="QKKF02030392">
    <property type="protein sequence ID" value="RZF34731.1"/>
    <property type="molecule type" value="Genomic_DNA"/>
</dbReference>
<evidence type="ECO:0000313" key="2">
    <source>
        <dbReference type="Proteomes" id="UP000291343"/>
    </source>
</evidence>
<keyword evidence="2" id="KW-1185">Reference proteome</keyword>
<protein>
    <submittedName>
        <fullName evidence="1">Uncharacterized protein</fullName>
    </submittedName>
</protein>
<name>A0A482WNH9_LAOST</name>
<proteinExistence type="predicted"/>
<sequence>MGVMKKSLCLEGHENIMCETYRASFPLIGIQRFPQVAGDLSSHPGQSSAFTQGRLLETGGRLDPEFAYSMSGTPLTMQPSAYAVPPYVGLACAVDASGVPT</sequence>